<dbReference type="InterPro" id="IPR027417">
    <property type="entry name" value="P-loop_NTPase"/>
</dbReference>
<dbReference type="InterPro" id="IPR040632">
    <property type="entry name" value="Sulfotransfer_4"/>
</dbReference>
<evidence type="ECO:0008006" key="4">
    <source>
        <dbReference type="Google" id="ProtNLM"/>
    </source>
</evidence>
<dbReference type="EMBL" id="PQXH01000059">
    <property type="protein sequence ID" value="TGO14037.1"/>
    <property type="molecule type" value="Genomic_DNA"/>
</dbReference>
<dbReference type="OrthoDB" id="408152at2759"/>
<evidence type="ECO:0000313" key="3">
    <source>
        <dbReference type="Proteomes" id="UP000297777"/>
    </source>
</evidence>
<keyword evidence="1" id="KW-1133">Transmembrane helix</keyword>
<keyword evidence="1" id="KW-0472">Membrane</keyword>
<dbReference type="Pfam" id="PF17784">
    <property type="entry name" value="Sulfotransfer_4"/>
    <property type="match status" value="1"/>
</dbReference>
<dbReference type="AlphaFoldDB" id="A0A4Z1EYY6"/>
<comment type="caution">
    <text evidence="2">The sequence shown here is derived from an EMBL/GenBank/DDBJ whole genome shotgun (WGS) entry which is preliminary data.</text>
</comment>
<proteinExistence type="predicted"/>
<dbReference type="PANTHER" id="PTHR36978:SF4">
    <property type="entry name" value="P-LOOP CONTAINING NUCLEOSIDE TRIPHOSPHATE HYDROLASE PROTEIN"/>
    <property type="match status" value="1"/>
</dbReference>
<dbReference type="PANTHER" id="PTHR36978">
    <property type="entry name" value="P-LOOP CONTAINING NUCLEOTIDE TRIPHOSPHATE HYDROLASE"/>
    <property type="match status" value="1"/>
</dbReference>
<reference evidence="2 3" key="1">
    <citation type="submission" date="2017-12" db="EMBL/GenBank/DDBJ databases">
        <title>Comparative genomics of Botrytis spp.</title>
        <authorList>
            <person name="Valero-Jimenez C.A."/>
            <person name="Tapia P."/>
            <person name="Veloso J."/>
            <person name="Silva-Moreno E."/>
            <person name="Staats M."/>
            <person name="Valdes J.H."/>
            <person name="Van Kan J.A.L."/>
        </authorList>
    </citation>
    <scope>NUCLEOTIDE SEQUENCE [LARGE SCALE GENOMIC DNA]</scope>
    <source>
        <strain evidence="2 3">Bt9001</strain>
    </source>
</reference>
<organism evidence="2 3">
    <name type="scientific">Botrytis tulipae</name>
    <dbReference type="NCBI Taxonomy" id="87230"/>
    <lineage>
        <taxon>Eukaryota</taxon>
        <taxon>Fungi</taxon>
        <taxon>Dikarya</taxon>
        <taxon>Ascomycota</taxon>
        <taxon>Pezizomycotina</taxon>
        <taxon>Leotiomycetes</taxon>
        <taxon>Helotiales</taxon>
        <taxon>Sclerotiniaceae</taxon>
        <taxon>Botrytis</taxon>
    </lineage>
</organism>
<keyword evidence="1" id="KW-0812">Transmembrane</keyword>
<dbReference type="SUPFAM" id="SSF52540">
    <property type="entry name" value="P-loop containing nucleoside triphosphate hydrolases"/>
    <property type="match status" value="1"/>
</dbReference>
<accession>A0A4Z1EYY6</accession>
<evidence type="ECO:0000313" key="2">
    <source>
        <dbReference type="EMBL" id="TGO14037.1"/>
    </source>
</evidence>
<protein>
    <recommendedName>
        <fullName evidence="4">NAD dependent epimerase/dehydratase</fullName>
    </recommendedName>
</protein>
<dbReference type="Gene3D" id="3.40.50.300">
    <property type="entry name" value="P-loop containing nucleotide triphosphate hydrolases"/>
    <property type="match status" value="1"/>
</dbReference>
<name>A0A4Z1EYY6_9HELO</name>
<feature type="transmembrane region" description="Helical" evidence="1">
    <location>
        <begin position="232"/>
        <end position="254"/>
    </location>
</feature>
<keyword evidence="3" id="KW-1185">Reference proteome</keyword>
<gene>
    <name evidence="2" type="ORF">BTUL_0059g00220</name>
</gene>
<evidence type="ECO:0000256" key="1">
    <source>
        <dbReference type="SAM" id="Phobius"/>
    </source>
</evidence>
<dbReference type="Proteomes" id="UP000297777">
    <property type="component" value="Unassembled WGS sequence"/>
</dbReference>
<sequence>MTFRTRKIETLSSITKRERDMQVLCLGLSPLQEALNKLGYRTYHCRVAAPTEGHVPLWLEGFDAKLNGNGKSFGREEFDKILTGFSATTDMPAVNFSEKLLIAYPDAKVILTTRDPDKWIASVERSIYAIIHSRLWFILKIVLPEALPFRQLLLAALTDWSNGNPEDRTALRTGFIAHNEKIRKLARGRLLEFSPKDDWDPLCVFLDKPVPNTTCPYVNAGGNTYRLFVTSMVLYFFIRWAKWICAIIVALVTYKWLKH</sequence>